<dbReference type="RefSeq" id="WP_013398222.1">
    <property type="nucleotide sequence ID" value="NC_014643.1"/>
</dbReference>
<name>E3H3I2_ROTDC</name>
<accession>E3H3I2</accession>
<dbReference type="GeneID" id="29744346"/>
<dbReference type="InterPro" id="IPR006311">
    <property type="entry name" value="TAT_signal"/>
</dbReference>
<dbReference type="AlphaFoldDB" id="E3H3I2"/>
<organism evidence="1 2">
    <name type="scientific">Rothia dentocariosa (strain ATCC 17931 / CDC X599 / XDIA)</name>
    <dbReference type="NCBI Taxonomy" id="762948"/>
    <lineage>
        <taxon>Bacteria</taxon>
        <taxon>Bacillati</taxon>
        <taxon>Actinomycetota</taxon>
        <taxon>Actinomycetes</taxon>
        <taxon>Micrococcales</taxon>
        <taxon>Micrococcaceae</taxon>
        <taxon>Rothia</taxon>
    </lineage>
</organism>
<dbReference type="KEGG" id="rdn:HMPREF0733_10987"/>
<reference evidence="2" key="1">
    <citation type="submission" date="2010-10" db="EMBL/GenBank/DDBJ databases">
        <title>The complete genome of Rothia dentocariosa ATCC 17931.</title>
        <authorList>
            <person name="Muzny D."/>
            <person name="Qin X."/>
            <person name="Buhay C."/>
            <person name="Dugan-Rocha S."/>
            <person name="Ding Y."/>
            <person name="Chen G."/>
            <person name="Hawes A."/>
            <person name="Holder M."/>
            <person name="Jhangiani S."/>
            <person name="Johnson A."/>
            <person name="Khan Z."/>
            <person name="Li Z."/>
            <person name="Liu W."/>
            <person name="Liu X."/>
            <person name="Perez L."/>
            <person name="Shen H."/>
            <person name="Wang Q."/>
            <person name="Watt J."/>
            <person name="Xi L."/>
            <person name="Xin Y."/>
            <person name="Zhou J."/>
            <person name="Deng J."/>
            <person name="Jiang H."/>
            <person name="Liu Y."/>
            <person name="Qu J."/>
            <person name="Song X.-Z."/>
            <person name="Zhang L."/>
            <person name="Villasana D."/>
            <person name="Johnson A."/>
            <person name="Liu J."/>
            <person name="Liyanage D."/>
            <person name="Lorensuhewa L."/>
            <person name="Robinson T."/>
            <person name="Song A."/>
            <person name="Song B.-B."/>
            <person name="Dinh H."/>
            <person name="Thornton R."/>
            <person name="Coyle M."/>
            <person name="Francisco L."/>
            <person name="Jackson L."/>
            <person name="Javaid M."/>
            <person name="Korchina V."/>
            <person name="Kovar C."/>
            <person name="Mata R."/>
            <person name="Mathew T."/>
            <person name="Ngo R."/>
            <person name="Nguyen L."/>
            <person name="Nguyen N."/>
            <person name="Okwuonu G."/>
            <person name="Ongeri F."/>
            <person name="Pham C."/>
            <person name="Simmons D."/>
            <person name="Wilczek-Boney K."/>
            <person name="Hale W."/>
            <person name="Jakkamsetti A."/>
            <person name="Pham P."/>
            <person name="Ruth R."/>
            <person name="San Lucas F."/>
            <person name="Warren J."/>
            <person name="Zhang J."/>
            <person name="Zhao Z."/>
            <person name="Zhou C."/>
            <person name="Zhu D."/>
            <person name="Lee S."/>
            <person name="Bess C."/>
            <person name="Blankenburg K."/>
            <person name="Forbes L."/>
            <person name="Fu Q."/>
            <person name="Gubbala S."/>
            <person name="Hirani K."/>
            <person name="Jayaseelan J.C."/>
            <person name="Lara F."/>
            <person name="Munidasa M."/>
            <person name="Palculict T."/>
            <person name="Patil S."/>
            <person name="Pu L.-L."/>
            <person name="Saada N."/>
            <person name="Tang L."/>
            <person name="Weissenberger G."/>
            <person name="Zhu Y."/>
            <person name="Hemphill L."/>
            <person name="Shang Y."/>
            <person name="Youmans B."/>
            <person name="Ayvaz T."/>
            <person name="Ross M."/>
            <person name="Santibanez J."/>
            <person name="Aqrawi P."/>
            <person name="Gross S."/>
            <person name="Joshi V."/>
            <person name="Fowler G."/>
            <person name="Nazareth L."/>
            <person name="Reid J."/>
            <person name="Worley K."/>
            <person name="Petrosino J."/>
            <person name="Highlander S."/>
            <person name="Gibbs R."/>
        </authorList>
    </citation>
    <scope>NUCLEOTIDE SEQUENCE [LARGE SCALE GENOMIC DNA]</scope>
    <source>
        <strain evidence="2">ATCC 17931 / CDC X599 / XDIA</strain>
    </source>
</reference>
<dbReference type="HOGENOM" id="CLU_135638_0_0_11"/>
<gene>
    <name evidence="1" type="ordered locus">HMPREF0733_10987</name>
</gene>
<evidence type="ECO:0000313" key="1">
    <source>
        <dbReference type="EMBL" id="ADP40444.1"/>
    </source>
</evidence>
<dbReference type="PROSITE" id="PS51318">
    <property type="entry name" value="TAT"/>
    <property type="match status" value="1"/>
</dbReference>
<dbReference type="EMBL" id="CP002280">
    <property type="protein sequence ID" value="ADP40444.1"/>
    <property type="molecule type" value="Genomic_DNA"/>
</dbReference>
<dbReference type="Proteomes" id="UP000000387">
    <property type="component" value="Chromosome"/>
</dbReference>
<proteinExistence type="predicted"/>
<evidence type="ECO:0000313" key="2">
    <source>
        <dbReference type="Proteomes" id="UP000000387"/>
    </source>
</evidence>
<protein>
    <submittedName>
        <fullName evidence="1">Tat pathway signal sequence domain protein</fullName>
    </submittedName>
</protein>
<sequence>MMNEHSGISRRKLLRTTAIGVPAAGMLAFGSTLVTAPAANADITIDGYWGPETSKGIQNFMNLVYFNANLEVDGVISSQPSGMKSSCPGITGGWEWVSDDQAQGSPTLFYVSYWLGEKTEFKNIRGDQKITQDLIKALQSYYKLPVDGRLEGPSSAIEALQKEINSAVGNY</sequence>
<dbReference type="eggNOG" id="COG3409">
    <property type="taxonomic scope" value="Bacteria"/>
</dbReference>